<evidence type="ECO:0000256" key="2">
    <source>
        <dbReference type="ARBA" id="ARBA00022692"/>
    </source>
</evidence>
<comment type="subcellular location">
    <subcellularLocation>
        <location evidence="1">Membrane</location>
        <topology evidence="1">Multi-pass membrane protein</topology>
    </subcellularLocation>
</comment>
<accession>A0A1M5JJH2</accession>
<dbReference type="STRING" id="1073325.SAMN05444483_11139"/>
<gene>
    <name evidence="6" type="ORF">SAMN05444483_11139</name>
</gene>
<keyword evidence="7" id="KW-1185">Reference proteome</keyword>
<organism evidence="6 7">
    <name type="scientific">Salegentibacter echinorum</name>
    <dbReference type="NCBI Taxonomy" id="1073325"/>
    <lineage>
        <taxon>Bacteria</taxon>
        <taxon>Pseudomonadati</taxon>
        <taxon>Bacteroidota</taxon>
        <taxon>Flavobacteriia</taxon>
        <taxon>Flavobacteriales</taxon>
        <taxon>Flavobacteriaceae</taxon>
        <taxon>Salegentibacter</taxon>
    </lineage>
</organism>
<name>A0A1M5JJH2_SALEC</name>
<reference evidence="7" key="1">
    <citation type="submission" date="2016-11" db="EMBL/GenBank/DDBJ databases">
        <authorList>
            <person name="Varghese N."/>
            <person name="Submissions S."/>
        </authorList>
    </citation>
    <scope>NUCLEOTIDE SEQUENCE [LARGE SCALE GENOMIC DNA]</scope>
    <source>
        <strain evidence="7">DSM 24579</strain>
    </source>
</reference>
<proteinExistence type="predicted"/>
<evidence type="ECO:0000256" key="3">
    <source>
        <dbReference type="ARBA" id="ARBA00022989"/>
    </source>
</evidence>
<protein>
    <submittedName>
        <fullName evidence="6">Putative oxidoreductase</fullName>
    </submittedName>
</protein>
<feature type="transmembrane region" description="Helical" evidence="5">
    <location>
        <begin position="12"/>
        <end position="32"/>
    </location>
</feature>
<dbReference type="Proteomes" id="UP000183945">
    <property type="component" value="Unassembled WGS sequence"/>
</dbReference>
<keyword evidence="4 5" id="KW-0472">Membrane</keyword>
<dbReference type="GO" id="GO:0016020">
    <property type="term" value="C:membrane"/>
    <property type="evidence" value="ECO:0007669"/>
    <property type="project" value="UniProtKB-SubCell"/>
</dbReference>
<sequence length="132" mass="14657">MTTKILIDRRSIQLLRVLVSGIFLVAGTNHLLNTSKVAKRIEQASFKGIAYFFGEPQWLIVLSGIVMVVAGFIFLIGYKTKWAAIILMMVLIPITLTVQVGQVTTLGPLFKNIAIFGGLLFFIMNDTNKLLK</sequence>
<dbReference type="AlphaFoldDB" id="A0A1M5JJH2"/>
<feature type="transmembrane region" description="Helical" evidence="5">
    <location>
        <begin position="82"/>
        <end position="100"/>
    </location>
</feature>
<evidence type="ECO:0000256" key="4">
    <source>
        <dbReference type="ARBA" id="ARBA00023136"/>
    </source>
</evidence>
<dbReference type="EMBL" id="FQVT01000011">
    <property type="protein sequence ID" value="SHG40658.1"/>
    <property type="molecule type" value="Genomic_DNA"/>
</dbReference>
<dbReference type="InterPro" id="IPR032808">
    <property type="entry name" value="DoxX"/>
</dbReference>
<feature type="transmembrane region" description="Helical" evidence="5">
    <location>
        <begin position="106"/>
        <end position="124"/>
    </location>
</feature>
<evidence type="ECO:0000256" key="1">
    <source>
        <dbReference type="ARBA" id="ARBA00004141"/>
    </source>
</evidence>
<evidence type="ECO:0000256" key="5">
    <source>
        <dbReference type="SAM" id="Phobius"/>
    </source>
</evidence>
<dbReference type="Pfam" id="PF07681">
    <property type="entry name" value="DoxX"/>
    <property type="match status" value="1"/>
</dbReference>
<keyword evidence="3 5" id="KW-1133">Transmembrane helix</keyword>
<dbReference type="OrthoDB" id="7425328at2"/>
<evidence type="ECO:0000313" key="7">
    <source>
        <dbReference type="Proteomes" id="UP000183945"/>
    </source>
</evidence>
<keyword evidence="2 5" id="KW-0812">Transmembrane</keyword>
<evidence type="ECO:0000313" key="6">
    <source>
        <dbReference type="EMBL" id="SHG40658.1"/>
    </source>
</evidence>
<dbReference type="RefSeq" id="WP_072880678.1">
    <property type="nucleotide sequence ID" value="NZ_FQVT01000011.1"/>
</dbReference>
<feature type="transmembrane region" description="Helical" evidence="5">
    <location>
        <begin position="57"/>
        <end position="75"/>
    </location>
</feature>